<evidence type="ECO:0000256" key="1">
    <source>
        <dbReference type="SAM" id="MobiDB-lite"/>
    </source>
</evidence>
<feature type="compositionally biased region" description="Basic and acidic residues" evidence="1">
    <location>
        <begin position="91"/>
        <end position="102"/>
    </location>
</feature>
<dbReference type="EMBL" id="JAZHRV010000001">
    <property type="protein sequence ID" value="MEH2558569.1"/>
    <property type="molecule type" value="Genomic_DNA"/>
</dbReference>
<keyword evidence="4" id="KW-1185">Reference proteome</keyword>
<protein>
    <recommendedName>
        <fullName evidence="2">Helicase C-terminal domain-containing protein</fullName>
    </recommendedName>
</protein>
<accession>A0ABU8BJ56</accession>
<feature type="region of interest" description="Disordered" evidence="1">
    <location>
        <begin position="79"/>
        <end position="102"/>
    </location>
</feature>
<sequence>MTESVDIRRGLVDLLRRDLIGPHPDLDPDLAHEVLNDEKPSRWYLGGFIVPAYDGVPPAADDAEEVAEATGDDLLASETLDSSLDGDAEEKEPTDQPPRDRFLPSSIAITVMLPETVREVTLRATWGDYKTEPPLPDSLLIPDETKKGEPKPERPEKLQWIRIPGEAILPVDITRNRSGIPVPGSAAPQRPGGGLELSIHQRVLDQKTPEGVVERVRVVTIFLVNRRKRTRAPYTDIAYAFQARLELKCASGFAPRYDFSTYQSDDFDHRLSDLHYSDVREYAVGRNTSGGWDERFDDAKTPLPVTRVWTDFLPTEEVERVVANENIDVEFGIEALAKAASSGPAALGAALDSLPKLYADWQGSQQALMDGLAPRRKDMAGTLIDNMDAARQRIEGGINVLKNDPLAREAFAIMNTAMAMANRQREAALRKISPEAIDPPKWRPFQLAFILLNLAGMTDKASLERDIVDLLFFPTGGGKTEAYLGLAAYAISLRRIRGPGMLGAGVSVIMRYTLRLLTLDQLSRAAGLICALELLRTRTAEGRKTLGDWPIEIGLWVGGAASPNNLKPRNSSDKDAATTWLGRYQRRPKSEKSPVPLKACPWCGEAFKPESFYFTPNKQTPQNLLLKCENAECEFTRDRPLPIIVVDEPIYRRLPAFLIATIDKFAALPWVGQSGAFFGHVDRFEPDRGFYGAAEPGQGRPLGNGHRLDPPDLIIQDELHLISGPLGTVAGLYEAAIDLLSSRQVSGKSVHPKIVASTATVRRAQKQICSLFDRDRTAVFPPPGISRKDSFFAKTVPSTEQPARLYVGIASQGRGPKLLFLRTMQTMLSGAQALSEATPNSEDPADPYLTILAYFNALRELGGARRIVEDEIREHVASYGDKRYRIAPSGKPFANRAMRLPLELTSRVSTDDVAFAKERLGRPLHDATAQVDDESIDVALATNMISVGLDISRLGLMLVQGQPKTAAEYIQATSRVGRASNRPGLVITLLNLHKARDRTHYEQFRAFHGSFYRAVEATSVTPFSPRALDRALAAVVVAAARHFDPALSPSDAVRRLDDHPAVRALVVATLRRRAQSAGLDNESIERVASRATQLFEMWADVAENQTATGGGFTYDGPGAERRLLQYPLDLASELLDPEHQQFAAARSMRDVEYSVFLKTCDPLGRSLNERDTDQ</sequence>
<dbReference type="CDD" id="cd18785">
    <property type="entry name" value="SF2_C"/>
    <property type="match status" value="1"/>
</dbReference>
<reference evidence="3 4" key="1">
    <citation type="submission" date="2024-02" db="EMBL/GenBank/DDBJ databases">
        <title>Adaptive strategies in a cosmopolitan and abundant soil bacterium.</title>
        <authorList>
            <person name="Carini P."/>
        </authorList>
    </citation>
    <scope>NUCLEOTIDE SEQUENCE [LARGE SCALE GENOMIC DNA]</scope>
    <source>
        <strain evidence="3 4">AZCC 1608</strain>
    </source>
</reference>
<dbReference type="Gene3D" id="3.40.50.300">
    <property type="entry name" value="P-loop containing nucleotide triphosphate hydrolases"/>
    <property type="match status" value="1"/>
</dbReference>
<feature type="region of interest" description="Disordered" evidence="1">
    <location>
        <begin position="133"/>
        <end position="155"/>
    </location>
</feature>
<evidence type="ECO:0000259" key="2">
    <source>
        <dbReference type="PROSITE" id="PS51194"/>
    </source>
</evidence>
<name>A0ABU8BJ56_9BRAD</name>
<dbReference type="Pfam" id="PF00271">
    <property type="entry name" value="Helicase_C"/>
    <property type="match status" value="1"/>
</dbReference>
<dbReference type="NCBIfam" id="NF038325">
    <property type="entry name" value="DISARM_DrmAS"/>
    <property type="match status" value="1"/>
</dbReference>
<evidence type="ECO:0000313" key="4">
    <source>
        <dbReference type="Proteomes" id="UP001364224"/>
    </source>
</evidence>
<organism evidence="3 4">
    <name type="scientific">Bradyrhizobium algeriense</name>
    <dbReference type="NCBI Taxonomy" id="634784"/>
    <lineage>
        <taxon>Bacteria</taxon>
        <taxon>Pseudomonadati</taxon>
        <taxon>Pseudomonadota</taxon>
        <taxon>Alphaproteobacteria</taxon>
        <taxon>Hyphomicrobiales</taxon>
        <taxon>Nitrobacteraceae</taxon>
        <taxon>Bradyrhizobium</taxon>
    </lineage>
</organism>
<dbReference type="InterPro" id="IPR001650">
    <property type="entry name" value="Helicase_C-like"/>
</dbReference>
<dbReference type="SUPFAM" id="SSF52540">
    <property type="entry name" value="P-loop containing nucleoside triphosphate hydrolases"/>
    <property type="match status" value="2"/>
</dbReference>
<dbReference type="Proteomes" id="UP001364224">
    <property type="component" value="Unassembled WGS sequence"/>
</dbReference>
<dbReference type="RefSeq" id="WP_334485702.1">
    <property type="nucleotide sequence ID" value="NZ_JAZHRV010000001.1"/>
</dbReference>
<feature type="compositionally biased region" description="Basic and acidic residues" evidence="1">
    <location>
        <begin position="143"/>
        <end position="155"/>
    </location>
</feature>
<comment type="caution">
    <text evidence="3">The sequence shown here is derived from an EMBL/GenBank/DDBJ whole genome shotgun (WGS) entry which is preliminary data.</text>
</comment>
<dbReference type="PROSITE" id="PS51194">
    <property type="entry name" value="HELICASE_CTER"/>
    <property type="match status" value="1"/>
</dbReference>
<gene>
    <name evidence="3" type="ORF">V1286_006098</name>
</gene>
<evidence type="ECO:0000313" key="3">
    <source>
        <dbReference type="EMBL" id="MEH2558569.1"/>
    </source>
</evidence>
<proteinExistence type="predicted"/>
<feature type="domain" description="Helicase C-terminal" evidence="2">
    <location>
        <begin position="841"/>
        <end position="1029"/>
    </location>
</feature>
<dbReference type="InterPro" id="IPR027417">
    <property type="entry name" value="P-loop_NTPase"/>
</dbReference>